<feature type="transmembrane region" description="Helical" evidence="1">
    <location>
        <begin position="12"/>
        <end position="35"/>
    </location>
</feature>
<dbReference type="Proteomes" id="UP000011543">
    <property type="component" value="Unassembled WGS sequence"/>
</dbReference>
<dbReference type="OrthoDB" id="197053at2157"/>
<dbReference type="Pfam" id="PF17647">
    <property type="entry name" value="DUF5518"/>
    <property type="match status" value="1"/>
</dbReference>
<dbReference type="RefSeq" id="WP_004217439.1">
    <property type="nucleotide sequence ID" value="NC_013922.1"/>
</dbReference>
<keyword evidence="1" id="KW-1133">Transmembrane helix</keyword>
<accession>D3SU97</accession>
<feature type="transmembrane region" description="Helical" evidence="1">
    <location>
        <begin position="79"/>
        <end position="99"/>
    </location>
</feature>
<dbReference type="EMBL" id="CP001932">
    <property type="protein sequence ID" value="ADD05155.1"/>
    <property type="molecule type" value="Genomic_DNA"/>
</dbReference>
<dbReference type="AlphaFoldDB" id="D3SU97"/>
<reference evidence="2 4" key="2">
    <citation type="journal article" date="2012" name="BMC Genomics">
        <title>A comparative genomics perspective on the genetic content of the alkaliphilic haloarchaeon Natrialba magadii ATCC 43099T.</title>
        <authorList>
            <person name="Siddaramappa S."/>
            <person name="Challacombe J.F."/>
            <person name="Decastro R.E."/>
            <person name="Pfeiffer F."/>
            <person name="Sastre D.E."/>
            <person name="Gimenez M.I."/>
            <person name="Paggi R.A."/>
            <person name="Detter J.C."/>
            <person name="Davenport K.W."/>
            <person name="Goodwin L.A."/>
            <person name="Kyrpides N."/>
            <person name="Tapia R."/>
            <person name="Pitluck S."/>
            <person name="Lucas S."/>
            <person name="Woyke T."/>
            <person name="Maupin-Furlow J.A."/>
        </authorList>
    </citation>
    <scope>NUCLEOTIDE SEQUENCE [LARGE SCALE GENOMIC DNA]</scope>
    <source>
        <strain evidence="2">ATCC 43099</strain>
        <strain evidence="4">ATCC 43099 / DSM 3394 / CCM 3739 / CIP 104546 / IAM 13178 / JCM 8861 / NBRC 102185 / NCIMB 2190 / MS3</strain>
    </source>
</reference>
<evidence type="ECO:0000313" key="3">
    <source>
        <dbReference type="EMBL" id="ELY23193.1"/>
    </source>
</evidence>
<feature type="transmembrane region" description="Helical" evidence="1">
    <location>
        <begin position="41"/>
        <end position="67"/>
    </location>
</feature>
<organism evidence="2 4">
    <name type="scientific">Natrialba magadii (strain ATCC 43099 / DSM 3394 / CCM 3739 / CIP 104546 / IAM 13178 / JCM 8861 / NBRC 102185 / NCIMB 2190 / MS3)</name>
    <name type="common">Natronobacterium magadii</name>
    <dbReference type="NCBI Taxonomy" id="547559"/>
    <lineage>
        <taxon>Archaea</taxon>
        <taxon>Methanobacteriati</taxon>
        <taxon>Methanobacteriota</taxon>
        <taxon>Stenosarchaea group</taxon>
        <taxon>Halobacteria</taxon>
        <taxon>Halobacteriales</taxon>
        <taxon>Natrialbaceae</taxon>
        <taxon>Natrialba</taxon>
    </lineage>
</organism>
<name>D3SU97_NATMM</name>
<dbReference type="STRING" id="547559.Nmag_1579"/>
<dbReference type="KEGG" id="nmg:Nmag_1579"/>
<dbReference type="eggNOG" id="arCOG04907">
    <property type="taxonomic scope" value="Archaea"/>
</dbReference>
<dbReference type="Proteomes" id="UP000001879">
    <property type="component" value="Chromosome"/>
</dbReference>
<dbReference type="EMBL" id="AOHS01000063">
    <property type="protein sequence ID" value="ELY23193.1"/>
    <property type="molecule type" value="Genomic_DNA"/>
</dbReference>
<evidence type="ECO:0000313" key="4">
    <source>
        <dbReference type="Proteomes" id="UP000001879"/>
    </source>
</evidence>
<dbReference type="PaxDb" id="547559-Nmag_1579"/>
<reference evidence="2" key="4">
    <citation type="submission" date="2016-09" db="EMBL/GenBank/DDBJ databases">
        <authorList>
            <person name="Pfeiffer F."/>
        </authorList>
    </citation>
    <scope>NUCLEOTIDE SEQUENCE</scope>
    <source>
        <strain evidence="2">ATCC 43099</strain>
    </source>
</reference>
<keyword evidence="1" id="KW-0472">Membrane</keyword>
<evidence type="ECO:0000256" key="1">
    <source>
        <dbReference type="SAM" id="Phobius"/>
    </source>
</evidence>
<dbReference type="HOGENOM" id="CLU_1754747_0_0_2"/>
<keyword evidence="1" id="KW-0812">Transmembrane</keyword>
<sequence length="148" mass="15554">MTSKIRVLTTESIPNAMVSAAVFWGAVVCAIVNVIELEYNIAALVTPSTPSAGSGQIIGGLIAGYLYTGTRREALQAGGYAGSLPILVFGPVALVLHIGTQATAFTLEYTLLQYAFGFLLVYPFMICVGFLFGGIGGFVGHWISKTLT</sequence>
<evidence type="ECO:0000313" key="5">
    <source>
        <dbReference type="Proteomes" id="UP000011543"/>
    </source>
</evidence>
<dbReference type="InterPro" id="IPR040493">
    <property type="entry name" value="DUF5518"/>
</dbReference>
<evidence type="ECO:0000313" key="2">
    <source>
        <dbReference type="EMBL" id="ADD05155.1"/>
    </source>
</evidence>
<reference evidence="4" key="1">
    <citation type="submission" date="2010-02" db="EMBL/GenBank/DDBJ databases">
        <title>Complete sequence of chromosome of Natrialba magadii ATCC 43099.</title>
        <authorList>
            <consortium name="US DOE Joint Genome Institute"/>
            <person name="Lucas S."/>
            <person name="Copeland A."/>
            <person name="Lapidus A."/>
            <person name="Cheng J.-F."/>
            <person name="Bruce D."/>
            <person name="Goodwin L."/>
            <person name="Pitluck S."/>
            <person name="Davenport K."/>
            <person name="Saunders E."/>
            <person name="Detter J.C."/>
            <person name="Han C."/>
            <person name="Tapia R."/>
            <person name="Land M."/>
            <person name="Hauser L."/>
            <person name="Kyrpides N."/>
            <person name="Mikhailova N."/>
            <person name="De Castro R.E."/>
            <person name="Maupin-Furlow J.A."/>
            <person name="Woyke T."/>
        </authorList>
    </citation>
    <scope>NUCLEOTIDE SEQUENCE [LARGE SCALE GENOMIC DNA]</scope>
    <source>
        <strain evidence="4">ATCC 43099 / DSM 3394 / CCM 3739 / CIP 104546 / IAM 13178 / JCM 8861 / NBRC 102185 / NCIMB 2190 / MS3</strain>
    </source>
</reference>
<dbReference type="GeneID" id="8824413"/>
<gene>
    <name evidence="2" type="ordered locus">Nmag_1579</name>
    <name evidence="3" type="ORF">C500_20426</name>
</gene>
<feature type="transmembrane region" description="Helical" evidence="1">
    <location>
        <begin position="119"/>
        <end position="143"/>
    </location>
</feature>
<keyword evidence="4" id="KW-1185">Reference proteome</keyword>
<proteinExistence type="predicted"/>
<reference evidence="3 5" key="3">
    <citation type="journal article" date="2014" name="PLoS Genet.">
        <title>Phylogenetically driven sequencing of extremely halophilic archaea reveals strategies for static and dynamic osmo-response.</title>
        <authorList>
            <person name="Becker E.A."/>
            <person name="Seitzer P.M."/>
            <person name="Tritt A."/>
            <person name="Larsen D."/>
            <person name="Krusor M."/>
            <person name="Yao A.I."/>
            <person name="Wu D."/>
            <person name="Madern D."/>
            <person name="Eisen J.A."/>
            <person name="Darling A.E."/>
            <person name="Facciotti M.T."/>
        </authorList>
    </citation>
    <scope>NUCLEOTIDE SEQUENCE [LARGE SCALE GENOMIC DNA]</scope>
    <source>
        <strain evidence="5">ATCC 43099 / DSM 3394 / CCM 3739 / CIP 104546 / IAM 13178 / JCM 8861 / NBRC 102185 / NCIMB 2190 / MS3</strain>
        <strain evidence="3">MS-3</strain>
    </source>
</reference>
<protein>
    <submittedName>
        <fullName evidence="2">Uncharacterized protein</fullName>
    </submittedName>
</protein>